<accession>A0ABV5Q864</accession>
<comment type="cofactor">
    <cofactor evidence="1">
        <name>FAD</name>
        <dbReference type="ChEBI" id="CHEBI:57692"/>
    </cofactor>
</comment>
<evidence type="ECO:0000256" key="4">
    <source>
        <dbReference type="ARBA" id="ARBA00023002"/>
    </source>
</evidence>
<sequence>MAIVGAGFLGSEVAAVARELGLNVTLIDPLPAPMIRRFGDHAAQLLAELHIQHGVQLRPGTAVTGLTSRDGRVTGVDLDNGVHVPADLVPVAIGSIPAVGWLADSGLNLGRWRAMRSEVPGRPRRRRRRRPRLLATPPLWAHARRTPDERHRTRRRRRGNSLGGSNPVRTGALLLDHQYDVKIQAYGLTGHDDDARGQGVGAALLNAASRSTPTAVRAAVRADATHAGPGCLLSRLRIRDPATR</sequence>
<dbReference type="InterPro" id="IPR050446">
    <property type="entry name" value="FAD-oxidoreductase/Apoptosis"/>
</dbReference>
<evidence type="ECO:0000256" key="1">
    <source>
        <dbReference type="ARBA" id="ARBA00001974"/>
    </source>
</evidence>
<keyword evidence="2" id="KW-0285">Flavoprotein</keyword>
<feature type="region of interest" description="Disordered" evidence="5">
    <location>
        <begin position="118"/>
        <end position="169"/>
    </location>
</feature>
<comment type="caution">
    <text evidence="7">The sequence shown here is derived from an EMBL/GenBank/DDBJ whole genome shotgun (WGS) entry which is preliminary data.</text>
</comment>
<dbReference type="Pfam" id="PF07992">
    <property type="entry name" value="Pyr_redox_2"/>
    <property type="match status" value="1"/>
</dbReference>
<dbReference type="InterPro" id="IPR036188">
    <property type="entry name" value="FAD/NAD-bd_sf"/>
</dbReference>
<dbReference type="PANTHER" id="PTHR43557:SF2">
    <property type="entry name" value="RIESKE DOMAIN-CONTAINING PROTEIN-RELATED"/>
    <property type="match status" value="1"/>
</dbReference>
<keyword evidence="8" id="KW-1185">Reference proteome</keyword>
<feature type="compositionally biased region" description="Basic residues" evidence="5">
    <location>
        <begin position="122"/>
        <end position="132"/>
    </location>
</feature>
<evidence type="ECO:0000256" key="3">
    <source>
        <dbReference type="ARBA" id="ARBA00022827"/>
    </source>
</evidence>
<proteinExistence type="predicted"/>
<gene>
    <name evidence="7" type="ORF">ACFFRN_34195</name>
</gene>
<evidence type="ECO:0000256" key="2">
    <source>
        <dbReference type="ARBA" id="ARBA00022630"/>
    </source>
</evidence>
<reference evidence="7 8" key="1">
    <citation type="submission" date="2024-09" db="EMBL/GenBank/DDBJ databases">
        <authorList>
            <person name="Sun Q."/>
            <person name="Mori K."/>
        </authorList>
    </citation>
    <scope>NUCLEOTIDE SEQUENCE [LARGE SCALE GENOMIC DNA]</scope>
    <source>
        <strain evidence="7 8">JCM 3323</strain>
    </source>
</reference>
<evidence type="ECO:0000313" key="7">
    <source>
        <dbReference type="EMBL" id="MFB9531681.1"/>
    </source>
</evidence>
<protein>
    <submittedName>
        <fullName evidence="7">FAD-dependent oxidoreductase</fullName>
    </submittedName>
</protein>
<dbReference type="SUPFAM" id="SSF51905">
    <property type="entry name" value="FAD/NAD(P)-binding domain"/>
    <property type="match status" value="1"/>
</dbReference>
<evidence type="ECO:0000259" key="6">
    <source>
        <dbReference type="Pfam" id="PF07992"/>
    </source>
</evidence>
<dbReference type="EMBL" id="JBHMCE010000011">
    <property type="protein sequence ID" value="MFB9531681.1"/>
    <property type="molecule type" value="Genomic_DNA"/>
</dbReference>
<evidence type="ECO:0000256" key="5">
    <source>
        <dbReference type="SAM" id="MobiDB-lite"/>
    </source>
</evidence>
<dbReference type="InterPro" id="IPR023753">
    <property type="entry name" value="FAD/NAD-binding_dom"/>
</dbReference>
<name>A0ABV5Q864_9ACTN</name>
<feature type="domain" description="FAD/NAD(P)-binding" evidence="6">
    <location>
        <begin position="2"/>
        <end position="114"/>
    </location>
</feature>
<evidence type="ECO:0000313" key="8">
    <source>
        <dbReference type="Proteomes" id="UP001589646"/>
    </source>
</evidence>
<dbReference type="RefSeq" id="WP_379479166.1">
    <property type="nucleotide sequence ID" value="NZ_BAAAXC010000008.1"/>
</dbReference>
<organism evidence="7 8">
    <name type="scientific">Nonomuraea roseola</name>
    <dbReference type="NCBI Taxonomy" id="46179"/>
    <lineage>
        <taxon>Bacteria</taxon>
        <taxon>Bacillati</taxon>
        <taxon>Actinomycetota</taxon>
        <taxon>Actinomycetes</taxon>
        <taxon>Streptosporangiales</taxon>
        <taxon>Streptosporangiaceae</taxon>
        <taxon>Nonomuraea</taxon>
    </lineage>
</organism>
<dbReference type="PANTHER" id="PTHR43557">
    <property type="entry name" value="APOPTOSIS-INDUCING FACTOR 1"/>
    <property type="match status" value="1"/>
</dbReference>
<keyword evidence="3" id="KW-0274">FAD</keyword>
<keyword evidence="4" id="KW-0560">Oxidoreductase</keyword>
<dbReference type="Gene3D" id="3.50.50.60">
    <property type="entry name" value="FAD/NAD(P)-binding domain"/>
    <property type="match status" value="2"/>
</dbReference>
<dbReference type="Proteomes" id="UP001589646">
    <property type="component" value="Unassembled WGS sequence"/>
</dbReference>